<reference evidence="2 3" key="1">
    <citation type="journal article" date="2018" name="MBio">
        <title>Comparative Genomics Reveals the Core Gene Toolbox for the Fungus-Insect Symbiosis.</title>
        <authorList>
            <person name="Wang Y."/>
            <person name="Stata M."/>
            <person name="Wang W."/>
            <person name="Stajich J.E."/>
            <person name="White M.M."/>
            <person name="Moncalvo J.M."/>
        </authorList>
    </citation>
    <scope>NUCLEOTIDE SEQUENCE [LARGE SCALE GENOMIC DNA]</scope>
    <source>
        <strain evidence="2 3">AUS-126-30</strain>
    </source>
</reference>
<evidence type="ECO:0000313" key="3">
    <source>
        <dbReference type="Proteomes" id="UP000245591"/>
    </source>
</evidence>
<name>A0A2U1J8F5_SMIAN</name>
<gene>
    <name evidence="2" type="ORF">BB558_002527</name>
</gene>
<feature type="compositionally biased region" description="Polar residues" evidence="1">
    <location>
        <begin position="272"/>
        <end position="293"/>
    </location>
</feature>
<feature type="region of interest" description="Disordered" evidence="1">
    <location>
        <begin position="253"/>
        <end position="293"/>
    </location>
</feature>
<sequence length="309" mass="34950">MPDENGTTFSYSGAVRKKSYKRISIKNLIYSNSNNGAPTMITSYGGDNILGLGMDPFKEDFEDVLNIVTSQINNNVASFSVNVRTKKLFVYFYNKEELSKFVNKKIEFKRNQIQFSNTIKLNDDIVSITIPSFHENWLIMDITALLNQHGVKINKNSSIPPFLDVENAVFSLYYEDFPTEVPNYFRLQNLNKRKKPYAKPHKTENYLNPITLTKSNSNNCFKALTVQDDTFRGTSNTFVESLQSLIVPVKTDEEESSGLQNTNLLPAITPSPKGNTVTFSEKPNNLSSDQGLSENLSDKMKILEAHPTI</sequence>
<keyword evidence="3" id="KW-1185">Reference proteome</keyword>
<comment type="caution">
    <text evidence="2">The sequence shown here is derived from an EMBL/GenBank/DDBJ whole genome shotgun (WGS) entry which is preliminary data.</text>
</comment>
<dbReference type="AlphaFoldDB" id="A0A2U1J8F5"/>
<dbReference type="EMBL" id="MBFU01000180">
    <property type="protein sequence ID" value="PWA01382.1"/>
    <property type="molecule type" value="Genomic_DNA"/>
</dbReference>
<evidence type="ECO:0000256" key="1">
    <source>
        <dbReference type="SAM" id="MobiDB-lite"/>
    </source>
</evidence>
<protein>
    <submittedName>
        <fullName evidence="2">Uncharacterized protein</fullName>
    </submittedName>
</protein>
<evidence type="ECO:0000313" key="2">
    <source>
        <dbReference type="EMBL" id="PWA01382.1"/>
    </source>
</evidence>
<dbReference type="Proteomes" id="UP000245591">
    <property type="component" value="Unassembled WGS sequence"/>
</dbReference>
<accession>A0A2U1J8F5</accession>
<organism evidence="2 3">
    <name type="scientific">Smittium angustum</name>
    <dbReference type="NCBI Taxonomy" id="133377"/>
    <lineage>
        <taxon>Eukaryota</taxon>
        <taxon>Fungi</taxon>
        <taxon>Fungi incertae sedis</taxon>
        <taxon>Zoopagomycota</taxon>
        <taxon>Kickxellomycotina</taxon>
        <taxon>Harpellomycetes</taxon>
        <taxon>Harpellales</taxon>
        <taxon>Legeriomycetaceae</taxon>
        <taxon>Smittium</taxon>
    </lineage>
</organism>
<proteinExistence type="predicted"/>